<accession>A0AAN0ML73</accession>
<proteinExistence type="predicted"/>
<dbReference type="Proteomes" id="UP001470809">
    <property type="component" value="Chromosome"/>
</dbReference>
<sequence>MTIKHNLTALLFTFGVIGLPHAGSAQASHLEDRPRTQARTYTAPVKILDNHPICNGPGHVAFTAAIDGDNLDLRISGEDWDGYVEQSSLRGEAREGEACIIGYERVPFYPETENICDAETYNPDASHQVNTHDAPQCYITTRRGLERITTEVACGADESPNSLNRLVRDAEIRLDVAATASICQSLTGIGILDSVWTATLAIGGQTAVFEGAFGVDTETNSNQHGVPDIRLHFRRGGYNLKPISAELAAGPQHLDPMRSGDLSLVVNVEAAPIPGTDALPVTLRARRGFPLVISSDGTFSDR</sequence>
<gene>
    <name evidence="1" type="ORF">AABB31_05000</name>
</gene>
<keyword evidence="2" id="KW-1185">Reference proteome</keyword>
<evidence type="ECO:0000313" key="1">
    <source>
        <dbReference type="EMBL" id="WZU68283.2"/>
    </source>
</evidence>
<dbReference type="EMBL" id="CP151767">
    <property type="protein sequence ID" value="WZU68283.2"/>
    <property type="molecule type" value="Genomic_DNA"/>
</dbReference>
<dbReference type="RefSeq" id="WP_373634888.1">
    <property type="nucleotide sequence ID" value="NZ_CP151767.2"/>
</dbReference>
<protein>
    <submittedName>
        <fullName evidence="1">Uncharacterized protein</fullName>
    </submittedName>
</protein>
<organism evidence="1 2">
    <name type="scientific">Yoonia rhodophyticola</name>
    <dbReference type="NCBI Taxonomy" id="3137370"/>
    <lineage>
        <taxon>Bacteria</taxon>
        <taxon>Pseudomonadati</taxon>
        <taxon>Pseudomonadota</taxon>
        <taxon>Alphaproteobacteria</taxon>
        <taxon>Rhodobacterales</taxon>
        <taxon>Paracoccaceae</taxon>
        <taxon>Yoonia</taxon>
    </lineage>
</organism>
<reference evidence="1 2" key="2">
    <citation type="submission" date="2024-08" db="EMBL/GenBank/DDBJ databases">
        <title>Phylogenomic analyses of a clade within the roseobacter group suggest taxonomic reassignments of species of the genera Aestuariivita, Citreicella, Loktanella, Nautella, Pelagibaca, Ruegeria, Thalassobius, Thiobacimonas and Tropicibacter, and the proposal o.</title>
        <authorList>
            <person name="Jeon C.O."/>
        </authorList>
    </citation>
    <scope>NUCLEOTIDE SEQUENCE [LARGE SCALE GENOMIC DNA]</scope>
    <source>
        <strain evidence="1 2">SS1-5</strain>
    </source>
</reference>
<dbReference type="KEGG" id="yrh:AABB31_05000"/>
<name>A0AAN0ML73_9RHOB</name>
<evidence type="ECO:0000313" key="2">
    <source>
        <dbReference type="Proteomes" id="UP001470809"/>
    </source>
</evidence>
<reference evidence="2" key="1">
    <citation type="submission" date="2024-04" db="EMBL/GenBank/DDBJ databases">
        <title>Phylogenomic analyses of a clade within the roseobacter group suggest taxonomic reassignments of species of the genera Aestuariivita, Citreicella, Loktanella, Nautella, Pelagibaca, Ruegeria, Thalassobius, Thiobacimonas and Tropicibacter, and the proposal o.</title>
        <authorList>
            <person name="Jeon C.O."/>
        </authorList>
    </citation>
    <scope>NUCLEOTIDE SEQUENCE [LARGE SCALE GENOMIC DNA]</scope>
    <source>
        <strain evidence="2">SS1-5</strain>
    </source>
</reference>
<dbReference type="AlphaFoldDB" id="A0AAN0ML73"/>